<proteinExistence type="predicted"/>
<reference evidence="4" key="1">
    <citation type="submission" date="2015-11" db="EMBL/GenBank/DDBJ databases">
        <title>Complete genome sequence of a polyethylene-glycol degrader Sphingopyxis macrogoltabida 203N (NBRC 111659).</title>
        <authorList>
            <person name="Yoshiyuki O."/>
            <person name="Shouta N."/>
            <person name="Nagata Y."/>
            <person name="Numata M."/>
            <person name="Tsuchikane K."/>
            <person name="Hosoyama A."/>
            <person name="Yamazoe A."/>
            <person name="Tsuda M."/>
            <person name="Fujita N."/>
            <person name="Kawai F."/>
        </authorList>
    </citation>
    <scope>NUCLEOTIDE SEQUENCE [LARGE SCALE GENOMIC DNA]</scope>
    <source>
        <strain evidence="4">203N</strain>
    </source>
</reference>
<feature type="region of interest" description="Disordered" evidence="1">
    <location>
        <begin position="510"/>
        <end position="535"/>
    </location>
</feature>
<sequence>MRALDRQPMLQRPPAGSGRDAMPLAVLAQAKSSLGSGPGVLSAPPIADAGRPLDTATRGSMESGFGRDFSSIRVHDDARAHDNARSLGARAYAAGDHIVFGEGQYRPESSSGQALIAHELAHSVQQGGVQMKADGPMPAAADAELEAQADRAAAAVTAGRAAPALSRIGTPAVFRAKTDDPAPSGSAASSKGGPTPGLPANWTVVEPKPVDAGTDRLVVAVSGFELPQVKGRGAWVQEVYDLHKPDRLIFTPIFKGKGATVDTYDNVAAYKEGSEKYKTIWLNKYGFTTLKAMGTAFKTAAAANADLKAKIETKEVATILKGFAKERLTDAKCDIDHIVEKQLQGTSSPANLQLLGSSKNQASGRDTYQELVGLVNQLKGTDYGHVRELQFRFTTGISVKPDTDTKDGSQIIEEALRNKVVTGSADVANAEGDPVTMTAGGAPETMKVRKSGATPIDFNFKRIVPGMRLTSYGRTTKKGAADDIDGVLDGKLVKTTGRADEFVKLDATLQKDPAPTAAEAPADGAEEPQKPSERRMLKLRKSKQNDKIAFHYPYLSPGWIKPEIDDAGNLRGSGAIKSTIPMLGEIGINFGPDLLKAKAPIDAAKLKSPIPGLRFTGGAFALQLSPSFVPSGSVQFEIGPKGKPIILGDITAKFAGGAFLAEGTIKPGVGIPGVQEAEGKVRFHSENGWSGELKINSTSVPNTVIDVRVAMAQNGDKLDMTAEGSAKITVKDKTFDLTAQWVDGSITYRGKGRWEKPFKIVDAIEAKVYYRDGYLKVSGGGFFTFREQWKGDITLTYERYPGGSVKVEGIANVDVETKNKKGKGKLSGGIDERGKIYGKGTIAYQITPTIRPELTVELDKEDHLRITGSLTLGPYTLFEKYPKEGKGRRDLFKITTPGFSIPTPIPAVRAYVKFFAGVSYSVFFGPGVVETVKISGSFDPLEENPNIIADIGARFTCVAGFGLYGNFGAELGVDVLFGAGDVHGTITVTPGILGTAKADVEAKGHYEKGSFTVGMHPKFEMSLDATLGIGGAVTISALWGLLSYTWDFDIASFSTNLAKKTVDVGEFSTSFGGDGGSAQEIPGATDKAKMDDVDPMGVIKDIMRRREEKSAPNPNYDPNARPPGRDYIGNKI</sequence>
<feature type="region of interest" description="Disordered" evidence="1">
    <location>
        <begin position="1"/>
        <end position="20"/>
    </location>
</feature>
<dbReference type="Pfam" id="PF13699">
    <property type="entry name" value="eCIS_core"/>
    <property type="match status" value="1"/>
</dbReference>
<gene>
    <name evidence="3" type="ORF">ATM17_07700</name>
</gene>
<dbReference type="RefSeq" id="WP_145923384.1">
    <property type="nucleotide sequence ID" value="NZ_CP009429.1"/>
</dbReference>
<dbReference type="EMBL" id="CP013344">
    <property type="protein sequence ID" value="AMU88926.1"/>
    <property type="molecule type" value="Genomic_DNA"/>
</dbReference>
<name>A0AAC8YZ67_SPHMC</name>
<organism evidence="3 4">
    <name type="scientific">Sphingopyxis macrogoltabida</name>
    <name type="common">Sphingomonas macrogoltabidus</name>
    <dbReference type="NCBI Taxonomy" id="33050"/>
    <lineage>
        <taxon>Bacteria</taxon>
        <taxon>Pseudomonadati</taxon>
        <taxon>Pseudomonadota</taxon>
        <taxon>Alphaproteobacteria</taxon>
        <taxon>Sphingomonadales</taxon>
        <taxon>Sphingomonadaceae</taxon>
        <taxon>Sphingopyxis</taxon>
    </lineage>
</organism>
<feature type="compositionally biased region" description="Low complexity" evidence="1">
    <location>
        <begin position="513"/>
        <end position="523"/>
    </location>
</feature>
<keyword evidence="4" id="KW-1185">Reference proteome</keyword>
<evidence type="ECO:0000259" key="2">
    <source>
        <dbReference type="Pfam" id="PF13699"/>
    </source>
</evidence>
<accession>A0AAC8YZ67</accession>
<feature type="compositionally biased region" description="Low complexity" evidence="1">
    <location>
        <begin position="181"/>
        <end position="193"/>
    </location>
</feature>
<feature type="region of interest" description="Disordered" evidence="1">
    <location>
        <begin position="173"/>
        <end position="199"/>
    </location>
</feature>
<dbReference type="Proteomes" id="UP000076088">
    <property type="component" value="Chromosome"/>
</dbReference>
<reference evidence="3 4" key="2">
    <citation type="journal article" date="2016" name="Genome Announc.">
        <title>Complete Genome Sequence of Sphingopyxis macrogoltabida Strain 203N (NBRC 111659), a Polyethylene Glycol Degrader.</title>
        <authorList>
            <person name="Ohtsubo Y."/>
            <person name="Nonoyama S."/>
            <person name="Nagata Y."/>
            <person name="Numata M."/>
            <person name="Tsuchikane K."/>
            <person name="Hosoyama A."/>
            <person name="Yamazoe A."/>
            <person name="Tsuda M."/>
            <person name="Fujita N."/>
            <person name="Kawai F."/>
        </authorList>
    </citation>
    <scope>NUCLEOTIDE SEQUENCE [LARGE SCALE GENOMIC DNA]</scope>
    <source>
        <strain evidence="3 4">203N</strain>
    </source>
</reference>
<dbReference type="InterPro" id="IPR025295">
    <property type="entry name" value="eCIS_core_dom"/>
</dbReference>
<evidence type="ECO:0000313" key="4">
    <source>
        <dbReference type="Proteomes" id="UP000076088"/>
    </source>
</evidence>
<feature type="domain" description="eCIS core" evidence="2">
    <location>
        <begin position="52"/>
        <end position="128"/>
    </location>
</feature>
<evidence type="ECO:0000256" key="1">
    <source>
        <dbReference type="SAM" id="MobiDB-lite"/>
    </source>
</evidence>
<protein>
    <recommendedName>
        <fullName evidence="2">eCIS core domain-containing protein</fullName>
    </recommendedName>
</protein>
<dbReference type="AlphaFoldDB" id="A0AAC8YZ67"/>
<evidence type="ECO:0000313" key="3">
    <source>
        <dbReference type="EMBL" id="AMU88926.1"/>
    </source>
</evidence>
<dbReference type="KEGG" id="smaz:LH19_12185"/>
<feature type="region of interest" description="Disordered" evidence="1">
    <location>
        <begin position="1102"/>
        <end position="1132"/>
    </location>
</feature>
<feature type="region of interest" description="Disordered" evidence="1">
    <location>
        <begin position="1072"/>
        <end position="1091"/>
    </location>
</feature>